<comment type="subcellular location">
    <subcellularLocation>
        <location evidence="1">Secreted</location>
    </subcellularLocation>
</comment>
<dbReference type="InterPro" id="IPR011330">
    <property type="entry name" value="Glyco_hydro/deAcase_b/a-brl"/>
</dbReference>
<dbReference type="GO" id="GO:0005975">
    <property type="term" value="P:carbohydrate metabolic process"/>
    <property type="evidence" value="ECO:0007669"/>
    <property type="project" value="InterPro"/>
</dbReference>
<protein>
    <submittedName>
        <fullName evidence="5">Polysaccharide deacetylase</fullName>
    </submittedName>
</protein>
<dbReference type="PROSITE" id="PS51677">
    <property type="entry name" value="NODB"/>
    <property type="match status" value="1"/>
</dbReference>
<proteinExistence type="predicted"/>
<evidence type="ECO:0000256" key="3">
    <source>
        <dbReference type="SAM" id="MobiDB-lite"/>
    </source>
</evidence>
<feature type="region of interest" description="Disordered" evidence="3">
    <location>
        <begin position="40"/>
        <end position="77"/>
    </location>
</feature>
<organism evidence="5 6">
    <name type="scientific">Actinopolyspora xinjiangensis</name>
    <dbReference type="NCBI Taxonomy" id="405564"/>
    <lineage>
        <taxon>Bacteria</taxon>
        <taxon>Bacillati</taxon>
        <taxon>Actinomycetota</taxon>
        <taxon>Actinomycetes</taxon>
        <taxon>Actinopolysporales</taxon>
        <taxon>Actinopolysporaceae</taxon>
        <taxon>Actinopolyspora</taxon>
    </lineage>
</organism>
<accession>A0A1H0WFH0</accession>
<evidence type="ECO:0000256" key="2">
    <source>
        <dbReference type="ARBA" id="ARBA00022729"/>
    </source>
</evidence>
<feature type="region of interest" description="Disordered" evidence="3">
    <location>
        <begin position="328"/>
        <end position="368"/>
    </location>
</feature>
<dbReference type="SUPFAM" id="SSF88713">
    <property type="entry name" value="Glycoside hydrolase/deacetylase"/>
    <property type="match status" value="1"/>
</dbReference>
<dbReference type="PANTHER" id="PTHR34216:SF3">
    <property type="entry name" value="POLY-BETA-1,6-N-ACETYL-D-GLUCOSAMINE N-DEACETYLASE"/>
    <property type="match status" value="1"/>
</dbReference>
<evidence type="ECO:0000259" key="4">
    <source>
        <dbReference type="PROSITE" id="PS51677"/>
    </source>
</evidence>
<evidence type="ECO:0000313" key="5">
    <source>
        <dbReference type="EMBL" id="SDP89338.1"/>
    </source>
</evidence>
<name>A0A1H0WFH0_9ACTN</name>
<feature type="compositionally biased region" description="Polar residues" evidence="3">
    <location>
        <begin position="40"/>
        <end position="49"/>
    </location>
</feature>
<dbReference type="PANTHER" id="PTHR34216">
    <property type="match status" value="1"/>
</dbReference>
<dbReference type="AlphaFoldDB" id="A0A1H0WFH0"/>
<dbReference type="EMBL" id="FNJR01000012">
    <property type="protein sequence ID" value="SDP89338.1"/>
    <property type="molecule type" value="Genomic_DNA"/>
</dbReference>
<evidence type="ECO:0000256" key="1">
    <source>
        <dbReference type="ARBA" id="ARBA00004613"/>
    </source>
</evidence>
<dbReference type="GO" id="GO:0005576">
    <property type="term" value="C:extracellular region"/>
    <property type="evidence" value="ECO:0007669"/>
    <property type="project" value="UniProtKB-SubCell"/>
</dbReference>
<gene>
    <name evidence="5" type="ORF">SAMN04487905_1125</name>
</gene>
<sequence>MALTWELNGTALSRSRGTPNRLRVLLASTVAIGLLTTSGCATQGSSGAPQRTGGPPAASTTTEPTSSPPPSPAEVGANELGRIPVLMYHRITPDPTSVYDRTPEQFRAELRRLAAEDYVPITTTDYANGRIDIPAGKHPVVLTFDDASTTQFRLDSSGEPAANTAVAILREVSEQHRDFPATASFYITNPPFGGENAARSMRWLHEHGFELGNHTLDHPTLSRSSASEVRHQIAGMRREITEAVPEAEVNTIALPHGVHPDREELARSGEADGVRYRHDAVLLVGARPAPAPFTQRFDPLNVPRIRSQSGEGESAKFGSTAWLDKLAANPSTRYTSDGDPEVISYPSDSPRTPAPRYSERAAAYEPRD</sequence>
<dbReference type="STRING" id="405564.SAMN04487905_1125"/>
<dbReference type="OrthoDB" id="9778320at2"/>
<keyword evidence="2" id="KW-0732">Signal</keyword>
<dbReference type="Proteomes" id="UP000199497">
    <property type="component" value="Unassembled WGS sequence"/>
</dbReference>
<dbReference type="Gene3D" id="3.20.20.370">
    <property type="entry name" value="Glycoside hydrolase/deacetylase"/>
    <property type="match status" value="1"/>
</dbReference>
<reference evidence="6" key="1">
    <citation type="submission" date="2016-10" db="EMBL/GenBank/DDBJ databases">
        <authorList>
            <person name="Varghese N."/>
            <person name="Submissions S."/>
        </authorList>
    </citation>
    <scope>NUCLEOTIDE SEQUENCE [LARGE SCALE GENOMIC DNA]</scope>
    <source>
        <strain evidence="6">DSM 46732</strain>
    </source>
</reference>
<dbReference type="InterPro" id="IPR002509">
    <property type="entry name" value="NODB_dom"/>
</dbReference>
<dbReference type="InterPro" id="IPR051398">
    <property type="entry name" value="Polysacch_Deacetylase"/>
</dbReference>
<feature type="compositionally biased region" description="Low complexity" evidence="3">
    <location>
        <begin position="55"/>
        <end position="65"/>
    </location>
</feature>
<dbReference type="Pfam" id="PF01522">
    <property type="entry name" value="Polysacc_deac_1"/>
    <property type="match status" value="1"/>
</dbReference>
<dbReference type="GO" id="GO:0016810">
    <property type="term" value="F:hydrolase activity, acting on carbon-nitrogen (but not peptide) bonds"/>
    <property type="evidence" value="ECO:0007669"/>
    <property type="project" value="InterPro"/>
</dbReference>
<feature type="domain" description="NodB homology" evidence="4">
    <location>
        <begin position="138"/>
        <end position="368"/>
    </location>
</feature>
<evidence type="ECO:0000313" key="6">
    <source>
        <dbReference type="Proteomes" id="UP000199497"/>
    </source>
</evidence>
<keyword evidence="6" id="KW-1185">Reference proteome</keyword>